<evidence type="ECO:0000259" key="4">
    <source>
        <dbReference type="Pfam" id="PF23338"/>
    </source>
</evidence>
<dbReference type="PANTHER" id="PTHR20991:SF0">
    <property type="entry name" value="PROTEIN PTHB1"/>
    <property type="match status" value="1"/>
</dbReference>
<dbReference type="InterPro" id="IPR028074">
    <property type="entry name" value="PHTB1_GAE_dom"/>
</dbReference>
<evidence type="ECO:0000259" key="5">
    <source>
        <dbReference type="Pfam" id="PF23339"/>
    </source>
</evidence>
<proteinExistence type="predicted"/>
<feature type="domain" description="PTHB1 GAE" evidence="2">
    <location>
        <begin position="444"/>
        <end position="525"/>
    </location>
</feature>
<dbReference type="InterPro" id="IPR055364">
    <property type="entry name" value="PTHB1_CtH_dom"/>
</dbReference>
<dbReference type="InterPro" id="IPR026511">
    <property type="entry name" value="PTHB1"/>
</dbReference>
<feature type="domain" description="PTHB1 C-terminal helix bundle" evidence="5">
    <location>
        <begin position="759"/>
        <end position="833"/>
    </location>
</feature>
<dbReference type="Pfam" id="PF23337">
    <property type="entry name" value="PTHB1_pf"/>
    <property type="match status" value="1"/>
</dbReference>
<dbReference type="Pfam" id="PF23339">
    <property type="entry name" value="PTHB1_CtH"/>
    <property type="match status" value="1"/>
</dbReference>
<dbReference type="PANTHER" id="PTHR20991">
    <property type="entry name" value="PARATHYROID HORMONE-RESPONSIVE B1 GENE"/>
    <property type="match status" value="1"/>
</dbReference>
<evidence type="ECO:0000259" key="2">
    <source>
        <dbReference type="Pfam" id="PF14728"/>
    </source>
</evidence>
<feature type="domain" description="PTHB1 N-terminal" evidence="1">
    <location>
        <begin position="1"/>
        <end position="367"/>
    </location>
</feature>
<evidence type="ECO:0000259" key="1">
    <source>
        <dbReference type="Pfam" id="PF14727"/>
    </source>
</evidence>
<dbReference type="InterPro" id="IPR055363">
    <property type="entry name" value="PTHB1_hp_dom"/>
</dbReference>
<organism evidence="6">
    <name type="scientific">Pyramimonas obovata</name>
    <dbReference type="NCBI Taxonomy" id="1411642"/>
    <lineage>
        <taxon>Eukaryota</taxon>
        <taxon>Viridiplantae</taxon>
        <taxon>Chlorophyta</taxon>
        <taxon>Pyramimonadophyceae</taxon>
        <taxon>Pyramimonadales</taxon>
        <taxon>Pyramimonadaceae</taxon>
        <taxon>Pyramimonas</taxon>
        <taxon>Pyramimonas incertae sedis</taxon>
    </lineage>
</organism>
<feature type="domain" description="PTHB1 hairpin" evidence="4">
    <location>
        <begin position="655"/>
        <end position="756"/>
    </location>
</feature>
<dbReference type="Pfam" id="PF14728">
    <property type="entry name" value="PTHB1_GAE"/>
    <property type="match status" value="1"/>
</dbReference>
<dbReference type="GO" id="GO:0034464">
    <property type="term" value="C:BBSome"/>
    <property type="evidence" value="ECO:0007669"/>
    <property type="project" value="InterPro"/>
</dbReference>
<dbReference type="Pfam" id="PF23338">
    <property type="entry name" value="PTHB1_hp"/>
    <property type="match status" value="1"/>
</dbReference>
<name>A0A7S0N219_9CHLO</name>
<evidence type="ECO:0008006" key="7">
    <source>
        <dbReference type="Google" id="ProtNLM"/>
    </source>
</evidence>
<feature type="domain" description="PTHB1 platform" evidence="3">
    <location>
        <begin position="532"/>
        <end position="637"/>
    </location>
</feature>
<dbReference type="EMBL" id="HBFA01008653">
    <property type="protein sequence ID" value="CAD8656637.1"/>
    <property type="molecule type" value="Transcribed_RNA"/>
</dbReference>
<dbReference type="GO" id="GO:0060271">
    <property type="term" value="P:cilium assembly"/>
    <property type="evidence" value="ECO:0007669"/>
    <property type="project" value="TreeGrafter"/>
</dbReference>
<dbReference type="AlphaFoldDB" id="A0A7S0N219"/>
<protein>
    <recommendedName>
        <fullName evidence="7">Protein PTHB1</fullName>
    </recommendedName>
</protein>
<sequence>MSLFKARDWWRVNCGDEEEFDGGCLCMGNVDNDPSGEVKVVTGSFQGMLRIYNPKERDFKVEDLMLEQNLEEPIIQVEAGHFTSNGGISIAVLHPRKLAVYTLAAVGSNQNQASYFSLHKNYEHKLERTAANFVYGSFGGISPNIHYICLQSMDGQLVVYEHESFAFSRFLHNFLLPGPLCYCSKLDSFITCNSSFEIECYKYQVLASSAEGKSESRGDAGSLTQQKRVQVDWRFILGEAALDIRVGRFSRTLTTCQVDIMVLAERTMYCLSEVGEPRMQMRFDYTPACFTLYRNAAEDSGGPTHNVIVASSTGAMHLYRDTQLIWAAKGDVLPVSLSVGTFGGLKGLVVSLDDTGSLALSYMGTDPPLNVVGGFEGKELNYEEMDEEHRRLLTTIREATSETKQEPTDKVTLRAQVPGQLDAGSTMVDDDHRYGGHERRRGLTVRIFVSYSGHATIDNLKLSIRPPAPLAASQELIPVPSVRGGSRTPVIVPVTLLTGNSGLPPSNVLTVMASYTTASGEPRSAHAEVALPLCLFCQVVPPLKNAGYKITLDSNRMPPQLTALFDDLVSSSALANDTNQRNAANNVLTFQYFSGHDVTILVSKSAGRYRLQSGTFEALWLVVTELHNRLTEYFTSAGGKGGGEGPFSITFTETLPLQDFFNLIDAHFQTRQELKKIGEELASRAHQFRSIQKRLLVRFKDRNPAPLQHLDVLLEGTFQQLNLLGAEMASCQGLLQAAADRLSCGCELVLMLVRCRFGLDAESYETLRGYLSPVVNDSLEQGWEECTEAAMTHLLRTSLAKSAKEAVGLSTQLTPLADTNKLKKHIGLVCERLARGGRLNKDK</sequence>
<accession>A0A7S0N219</accession>
<dbReference type="InterPro" id="IPR055362">
    <property type="entry name" value="PTHB1_pf_dom"/>
</dbReference>
<dbReference type="InterPro" id="IPR028073">
    <property type="entry name" value="PHTB1_N_dom"/>
</dbReference>
<gene>
    <name evidence="6" type="ORF">POBO1169_LOCUS4540</name>
</gene>
<dbReference type="GO" id="GO:0016020">
    <property type="term" value="C:membrane"/>
    <property type="evidence" value="ECO:0007669"/>
    <property type="project" value="TreeGrafter"/>
</dbReference>
<reference evidence="6" key="1">
    <citation type="submission" date="2021-01" db="EMBL/GenBank/DDBJ databases">
        <authorList>
            <person name="Corre E."/>
            <person name="Pelletier E."/>
            <person name="Niang G."/>
            <person name="Scheremetjew M."/>
            <person name="Finn R."/>
            <person name="Kale V."/>
            <person name="Holt S."/>
            <person name="Cochrane G."/>
            <person name="Meng A."/>
            <person name="Brown T."/>
            <person name="Cohen L."/>
        </authorList>
    </citation>
    <scope>NUCLEOTIDE SEQUENCE</scope>
    <source>
        <strain evidence="6">CCMP722</strain>
    </source>
</reference>
<evidence type="ECO:0000313" key="6">
    <source>
        <dbReference type="EMBL" id="CAD8656637.1"/>
    </source>
</evidence>
<evidence type="ECO:0000259" key="3">
    <source>
        <dbReference type="Pfam" id="PF23337"/>
    </source>
</evidence>
<dbReference type="Pfam" id="PF14727">
    <property type="entry name" value="PHTB1_N"/>
    <property type="match status" value="1"/>
</dbReference>